<keyword evidence="3" id="KW-1185">Reference proteome</keyword>
<feature type="domain" description="DUF6973" evidence="1">
    <location>
        <begin position="18"/>
        <end position="138"/>
    </location>
</feature>
<dbReference type="InterPro" id="IPR054246">
    <property type="entry name" value="DUF6973"/>
</dbReference>
<protein>
    <recommendedName>
        <fullName evidence="1">DUF6973 domain-containing protein</fullName>
    </recommendedName>
</protein>
<dbReference type="Proteomes" id="UP000239366">
    <property type="component" value="Unassembled WGS sequence"/>
</dbReference>
<gene>
    <name evidence="2" type="ORF">BST99_10910</name>
</gene>
<dbReference type="EMBL" id="MQVX01000001">
    <property type="protein sequence ID" value="PQJ16168.1"/>
    <property type="molecule type" value="Genomic_DNA"/>
</dbReference>
<proteinExistence type="predicted"/>
<dbReference type="RefSeq" id="WP_105001842.1">
    <property type="nucleotide sequence ID" value="NZ_MQVX01000001.1"/>
</dbReference>
<name>A0A2S7T9D0_9FLAO</name>
<evidence type="ECO:0000313" key="2">
    <source>
        <dbReference type="EMBL" id="PQJ16168.1"/>
    </source>
</evidence>
<reference evidence="3" key="1">
    <citation type="submission" date="2016-11" db="EMBL/GenBank/DDBJ databases">
        <title>Trade-off between light-utilization and light-protection in marine flavobacteria.</title>
        <authorList>
            <person name="Kumagai Y."/>
            <person name="Yoshizawa S."/>
            <person name="Kogure K."/>
        </authorList>
    </citation>
    <scope>NUCLEOTIDE SEQUENCE [LARGE SCALE GENOMIC DNA]</scope>
    <source>
        <strain evidence="3">SG-18</strain>
    </source>
</reference>
<dbReference type="AlphaFoldDB" id="A0A2S7T9D0"/>
<dbReference type="Pfam" id="PF22322">
    <property type="entry name" value="DUF6973"/>
    <property type="match status" value="1"/>
</dbReference>
<evidence type="ECO:0000313" key="3">
    <source>
        <dbReference type="Proteomes" id="UP000239366"/>
    </source>
</evidence>
<accession>A0A2S7T9D0</accession>
<comment type="caution">
    <text evidence="2">The sequence shown here is derived from an EMBL/GenBank/DDBJ whole genome shotgun (WGS) entry which is preliminary data.</text>
</comment>
<sequence>MTVIRKANMKELWQLMLLGLRYPRFVFPTLNATKKALSISQQYYGRAHSKNGPANAFRHAIWNYLIAQYCYKKSRKMGKVLRWTKRITDWHEKLFPNPESDRFMDLHNNAFGRRFFEKSPELPKTELITKLQEAASNAVQIHDTRQDFNVKESMVYLKKAEL</sequence>
<evidence type="ECO:0000259" key="1">
    <source>
        <dbReference type="Pfam" id="PF22322"/>
    </source>
</evidence>
<organism evidence="2 3">
    <name type="scientific">Aureicoccus marinus</name>
    <dbReference type="NCBI Taxonomy" id="754435"/>
    <lineage>
        <taxon>Bacteria</taxon>
        <taxon>Pseudomonadati</taxon>
        <taxon>Bacteroidota</taxon>
        <taxon>Flavobacteriia</taxon>
        <taxon>Flavobacteriales</taxon>
        <taxon>Flavobacteriaceae</taxon>
        <taxon>Aureicoccus</taxon>
    </lineage>
</organism>